<dbReference type="AlphaFoldDB" id="A0A9P5TWM5"/>
<proteinExistence type="predicted"/>
<keyword evidence="3" id="KW-1185">Reference proteome</keyword>
<evidence type="ECO:0000313" key="3">
    <source>
        <dbReference type="Proteomes" id="UP000772434"/>
    </source>
</evidence>
<comment type="caution">
    <text evidence="2">The sequence shown here is derived from an EMBL/GenBank/DDBJ whole genome shotgun (WGS) entry which is preliminary data.</text>
</comment>
<name>A0A9P5TWM5_9AGAR</name>
<dbReference type="Proteomes" id="UP000772434">
    <property type="component" value="Unassembled WGS sequence"/>
</dbReference>
<dbReference type="OrthoDB" id="2939919at2759"/>
<evidence type="ECO:0000259" key="1">
    <source>
        <dbReference type="Pfam" id="PF01847"/>
    </source>
</evidence>
<evidence type="ECO:0000313" key="2">
    <source>
        <dbReference type="EMBL" id="KAF9052573.1"/>
    </source>
</evidence>
<gene>
    <name evidence="2" type="ORF">BDP27DRAFT_1345270</name>
</gene>
<dbReference type="InterPro" id="IPR036208">
    <property type="entry name" value="VHL_sf"/>
</dbReference>
<sequence>MNEAATLYWINFQGNLVYYYTLGTGQEVRMNTYVTHPWVIRDGSSRTVVVFLPRRTASRAVIYPRIG</sequence>
<feature type="domain" description="von Hippel-Lindau disease tumour suppressor beta" evidence="1">
    <location>
        <begin position="7"/>
        <end position="46"/>
    </location>
</feature>
<accession>A0A9P5TWM5</accession>
<dbReference type="InterPro" id="IPR024053">
    <property type="entry name" value="VHL_beta_dom"/>
</dbReference>
<dbReference type="Pfam" id="PF01847">
    <property type="entry name" value="VHL"/>
    <property type="match status" value="1"/>
</dbReference>
<protein>
    <submittedName>
        <fullName evidence="2">von Hippel-Lindau disease tumor suppressor, beta/alpha domain-containing protein</fullName>
    </submittedName>
</protein>
<dbReference type="EMBL" id="JADNRY010000449">
    <property type="protein sequence ID" value="KAF9052573.1"/>
    <property type="molecule type" value="Genomic_DNA"/>
</dbReference>
<reference evidence="2" key="1">
    <citation type="submission" date="2020-11" db="EMBL/GenBank/DDBJ databases">
        <authorList>
            <consortium name="DOE Joint Genome Institute"/>
            <person name="Ahrendt S."/>
            <person name="Riley R."/>
            <person name="Andreopoulos W."/>
            <person name="Labutti K."/>
            <person name="Pangilinan J."/>
            <person name="Ruiz-Duenas F.J."/>
            <person name="Barrasa J.M."/>
            <person name="Sanchez-Garcia M."/>
            <person name="Camarero S."/>
            <person name="Miyauchi S."/>
            <person name="Serrano A."/>
            <person name="Linde D."/>
            <person name="Babiker R."/>
            <person name="Drula E."/>
            <person name="Ayuso-Fernandez I."/>
            <person name="Pacheco R."/>
            <person name="Padilla G."/>
            <person name="Ferreira P."/>
            <person name="Barriuso J."/>
            <person name="Kellner H."/>
            <person name="Castanera R."/>
            <person name="Alfaro M."/>
            <person name="Ramirez L."/>
            <person name="Pisabarro A.G."/>
            <person name="Kuo A."/>
            <person name="Tritt A."/>
            <person name="Lipzen A."/>
            <person name="He G."/>
            <person name="Yan M."/>
            <person name="Ng V."/>
            <person name="Cullen D."/>
            <person name="Martin F."/>
            <person name="Rosso M.-N."/>
            <person name="Henrissat B."/>
            <person name="Hibbett D."/>
            <person name="Martinez A.T."/>
            <person name="Grigoriev I.V."/>
        </authorList>
    </citation>
    <scope>NUCLEOTIDE SEQUENCE</scope>
    <source>
        <strain evidence="2">AH 40177</strain>
    </source>
</reference>
<organism evidence="2 3">
    <name type="scientific">Rhodocollybia butyracea</name>
    <dbReference type="NCBI Taxonomy" id="206335"/>
    <lineage>
        <taxon>Eukaryota</taxon>
        <taxon>Fungi</taxon>
        <taxon>Dikarya</taxon>
        <taxon>Basidiomycota</taxon>
        <taxon>Agaricomycotina</taxon>
        <taxon>Agaricomycetes</taxon>
        <taxon>Agaricomycetidae</taxon>
        <taxon>Agaricales</taxon>
        <taxon>Marasmiineae</taxon>
        <taxon>Omphalotaceae</taxon>
        <taxon>Rhodocollybia</taxon>
    </lineage>
</organism>
<dbReference type="InterPro" id="IPR037140">
    <property type="entry name" value="VHL_beta_dom_sf"/>
</dbReference>
<dbReference type="Gene3D" id="2.60.40.780">
    <property type="entry name" value="von Hippel-Lindau disease tumour suppressor, beta domain"/>
    <property type="match status" value="1"/>
</dbReference>
<dbReference type="SUPFAM" id="SSF49468">
    <property type="entry name" value="VHL"/>
    <property type="match status" value="1"/>
</dbReference>